<feature type="domain" description="C2H2-type" evidence="3">
    <location>
        <begin position="13"/>
        <end position="41"/>
    </location>
</feature>
<evidence type="ECO:0000256" key="1">
    <source>
        <dbReference type="PROSITE-ProRule" id="PRU00042"/>
    </source>
</evidence>
<dbReference type="PROSITE" id="PS00028">
    <property type="entry name" value="ZINC_FINGER_C2H2_1"/>
    <property type="match status" value="1"/>
</dbReference>
<organism evidence="4 5">
    <name type="scientific">Helicostylum pulchrum</name>
    <dbReference type="NCBI Taxonomy" id="562976"/>
    <lineage>
        <taxon>Eukaryota</taxon>
        <taxon>Fungi</taxon>
        <taxon>Fungi incertae sedis</taxon>
        <taxon>Mucoromycota</taxon>
        <taxon>Mucoromycotina</taxon>
        <taxon>Mucoromycetes</taxon>
        <taxon>Mucorales</taxon>
        <taxon>Mucorineae</taxon>
        <taxon>Mucoraceae</taxon>
        <taxon>Helicostylum</taxon>
    </lineage>
</organism>
<feature type="region of interest" description="Disordered" evidence="2">
    <location>
        <begin position="544"/>
        <end position="565"/>
    </location>
</feature>
<sequence>MSQSFFSIHANATFCNICNIEFATLSNFSRHQREIHDRGSSQYNNVSENDNQHSVEELVDNDAYFDSCDEDDADNVQYLSDENDESASESNDEEVEGFNTYQSTSVWSSNPYYPFKNEMEMKVLMFFKGSQDRFSNRIIKKTMHLMRQLALISHQERDLIQQRPEGFDPLRNVPKDDRICKSHNTKRKFPRLEVDKAVIPKENGQSVDLFLIKPSNHLRLIMDNTQKVKLLKSLPDFTPNQRYHPNQGHKWKENCHFQSPMVTKEIANTRNNFWIGDVVRISCDQQQMYIIVSFFTVDSQIFISGFPMEFFENFQAAAFGSEKVNVPVSNIADGEICYTPFNQLLTPHYNLIAESLAIRERVPHIAPNRQMTVRVVPISLFSDDTSGNTTKKWNCYDSCIMAPAALPLKDRNMYENQFFLCTHHNLNAMDTASRLVEDLKSLEDGMVMYDLEYDEEVLVYAPVLFITGDNVRHSEICCSKGSRSTCPCRKCFWQLDPPQPKNRPITPVRTRLQDYVAAPRFKMYSVMYAIDELPKLSAPGVTLRNRGRGVGRNPNESTPGQEDAWDKLGYKKTGGEVFLQLKAFDPKKDTPVEMLHYMEASYLTDSISILS</sequence>
<protein>
    <recommendedName>
        <fullName evidence="3">C2H2-type domain-containing protein</fullName>
    </recommendedName>
</protein>
<evidence type="ECO:0000259" key="3">
    <source>
        <dbReference type="PROSITE" id="PS50157"/>
    </source>
</evidence>
<evidence type="ECO:0000313" key="4">
    <source>
        <dbReference type="EMBL" id="GAA5796587.1"/>
    </source>
</evidence>
<dbReference type="EMBL" id="BAABUJ010000006">
    <property type="protein sequence ID" value="GAA5796587.1"/>
    <property type="molecule type" value="Genomic_DNA"/>
</dbReference>
<comment type="caution">
    <text evidence="4">The sequence shown here is derived from an EMBL/GenBank/DDBJ whole genome shotgun (WGS) entry which is preliminary data.</text>
</comment>
<keyword evidence="1" id="KW-0479">Metal-binding</keyword>
<reference evidence="4 5" key="1">
    <citation type="submission" date="2024-04" db="EMBL/GenBank/DDBJ databases">
        <title>genome sequences of Mucor flavus KT1a and Helicostylum pulchrum KT1b strains isolation_sourced from the surface of a dry-aged beef.</title>
        <authorList>
            <person name="Toyotome T."/>
            <person name="Hosono M."/>
            <person name="Torimaru M."/>
            <person name="Fukuda K."/>
            <person name="Mikami N."/>
        </authorList>
    </citation>
    <scope>NUCLEOTIDE SEQUENCE [LARGE SCALE GENOMIC DNA]</scope>
    <source>
        <strain evidence="4 5">KT1b</strain>
    </source>
</reference>
<dbReference type="InterPro" id="IPR013087">
    <property type="entry name" value="Znf_C2H2_type"/>
</dbReference>
<accession>A0ABP9XP77</accession>
<keyword evidence="1" id="KW-0863">Zinc-finger</keyword>
<dbReference type="PROSITE" id="PS50157">
    <property type="entry name" value="ZINC_FINGER_C2H2_2"/>
    <property type="match status" value="1"/>
</dbReference>
<name>A0ABP9XP77_9FUNG</name>
<gene>
    <name evidence="4" type="ORF">HPULCUR_001960</name>
</gene>
<keyword evidence="5" id="KW-1185">Reference proteome</keyword>
<dbReference type="Proteomes" id="UP001476247">
    <property type="component" value="Unassembled WGS sequence"/>
</dbReference>
<proteinExistence type="predicted"/>
<evidence type="ECO:0000256" key="2">
    <source>
        <dbReference type="SAM" id="MobiDB-lite"/>
    </source>
</evidence>
<evidence type="ECO:0000313" key="5">
    <source>
        <dbReference type="Proteomes" id="UP001476247"/>
    </source>
</evidence>
<keyword evidence="1" id="KW-0862">Zinc</keyword>